<organism evidence="1 2">
    <name type="scientific">Saccharolobus islandicus (strain M.16.4 / Kamchatka #3)</name>
    <name type="common">Sulfolobus islandicus</name>
    <dbReference type="NCBI Taxonomy" id="426118"/>
    <lineage>
        <taxon>Archaea</taxon>
        <taxon>Thermoproteota</taxon>
        <taxon>Thermoprotei</taxon>
        <taxon>Sulfolobales</taxon>
        <taxon>Sulfolobaceae</taxon>
        <taxon>Saccharolobus</taxon>
    </lineage>
</organism>
<reference evidence="1 2" key="1">
    <citation type="journal article" date="2009" name="Proc. Natl. Acad. Sci. U.S.A.">
        <title>Biogeography of the Sulfolobus islandicus pan-genome.</title>
        <authorList>
            <person name="Reno M.L."/>
            <person name="Held N.L."/>
            <person name="Fields C.J."/>
            <person name="Burke P.V."/>
            <person name="Whitaker R.J."/>
        </authorList>
    </citation>
    <scope>NUCLEOTIDE SEQUENCE [LARGE SCALE GENOMIC DNA]</scope>
    <source>
        <strain evidence="2">M.16.4 / Kamchatka #3</strain>
    </source>
</reference>
<gene>
    <name evidence="1" type="ordered locus">M164_2805</name>
</gene>
<name>C4KG81_SACI6</name>
<dbReference type="EMBL" id="CP001402">
    <property type="protein sequence ID" value="ACR41595.1"/>
    <property type="molecule type" value="Genomic_DNA"/>
</dbReference>
<accession>C4KG81</accession>
<dbReference type="KEGG" id="sid:M164_2805"/>
<dbReference type="AlphaFoldDB" id="C4KG81"/>
<keyword evidence="1" id="KW-0808">Transferase</keyword>
<dbReference type="GeneID" id="58736065"/>
<protein>
    <submittedName>
        <fullName evidence="1">Glycosyltransferase, putative</fullName>
    </submittedName>
</protein>
<evidence type="ECO:0000313" key="1">
    <source>
        <dbReference type="EMBL" id="ACR41595.1"/>
    </source>
</evidence>
<dbReference type="Proteomes" id="UP000001479">
    <property type="component" value="Chromosome"/>
</dbReference>
<dbReference type="HOGENOM" id="CLU_3194672_0_0_2"/>
<dbReference type="GO" id="GO:0016740">
    <property type="term" value="F:transferase activity"/>
    <property type="evidence" value="ECO:0007669"/>
    <property type="project" value="UniProtKB-KW"/>
</dbReference>
<dbReference type="RefSeq" id="WP_012735838.1">
    <property type="nucleotide sequence ID" value="NC_012726.1"/>
</dbReference>
<sequence length="45" mass="5021">MPCLLLKGDIVESKTGTVRWAVEVQKSLPNVSLFYFGIIKPISQN</sequence>
<proteinExistence type="predicted"/>
<evidence type="ECO:0000313" key="2">
    <source>
        <dbReference type="Proteomes" id="UP000001479"/>
    </source>
</evidence>